<sequence length="602" mass="68217">MRWGNLSLAEQDERLVAEWWYLGLSVIPLVCIMGNCMVVAAVWTTRSLQTPTNHLLVSLAVADLIVGAFVMPFSIYLSINGLHWHLPQFICHFYCVVDVAASTASIVHLVLISIDRLVAATKPAEYKTPKHRRRVHVSIACTWIFSICMALPLGTGFNTPAMQSVIGIAPKNRNMITWEKPLLRKIEETAAEHASSLNDSEREQLQTILEAVQPSSTNSQENSMMDDDSDRPPSVLLEAVTLHQEMERDRESPLGPVLQVPRPAYAKNVSRRFSEALGKNSFSKKGVQLGLQSQKRRHSEQIRRKSKDRTDAPRSSRDNTLKPPLSKTFSLPADPEATSIARQIDLNSEAEKRKMRRLSEMISDWERPSRSSLSHMYSFARRESVYIARKKLAGLKDWALDLLAKLKSKQGMAIRRETRATKLVATVMVVFLVCWLPFFTLNMVKIYKLIREDWSTELEVWFHWFTALGYLNSSLNFFIYSAINQCLVASRLLHNNRQPAIQKPEIIVDEISREKRCSITTGGQTTFRRSSDDSERLRRSSSEMINPLGRMPVPQQNSGPSGISSNRRGSGMSVSSASLQIHELRQEFQALHGDQQEVEIFV</sequence>
<evidence type="ECO:0000259" key="12">
    <source>
        <dbReference type="PROSITE" id="PS50262"/>
    </source>
</evidence>
<dbReference type="PANTHER" id="PTHR24248:SF125">
    <property type="entry name" value="DOPAMINE D2-LIKE RECEPTOR"/>
    <property type="match status" value="1"/>
</dbReference>
<keyword evidence="8" id="KW-0675">Receptor</keyword>
<evidence type="ECO:0000256" key="5">
    <source>
        <dbReference type="ARBA" id="ARBA00023040"/>
    </source>
</evidence>
<keyword evidence="6 11" id="KW-0472">Membrane</keyword>
<evidence type="ECO:0000256" key="10">
    <source>
        <dbReference type="SAM" id="MobiDB-lite"/>
    </source>
</evidence>
<dbReference type="Gene3D" id="1.20.1070.10">
    <property type="entry name" value="Rhodopsin 7-helix transmembrane proteins"/>
    <property type="match status" value="2"/>
</dbReference>
<feature type="compositionally biased region" description="Basic and acidic residues" evidence="10">
    <location>
        <begin position="529"/>
        <end position="541"/>
    </location>
</feature>
<evidence type="ECO:0000256" key="7">
    <source>
        <dbReference type="ARBA" id="ARBA00023157"/>
    </source>
</evidence>
<dbReference type="GO" id="GO:0005886">
    <property type="term" value="C:plasma membrane"/>
    <property type="evidence" value="ECO:0007669"/>
    <property type="project" value="UniProtKB-SubCell"/>
</dbReference>
<feature type="transmembrane region" description="Helical" evidence="11">
    <location>
        <begin position="55"/>
        <end position="79"/>
    </location>
</feature>
<dbReference type="InterPro" id="IPR017452">
    <property type="entry name" value="GPCR_Rhodpsn_7TM"/>
</dbReference>
<dbReference type="AlphaFoldDB" id="A0AA36CCY3"/>
<keyword evidence="9" id="KW-0807">Transducer</keyword>
<evidence type="ECO:0000313" key="14">
    <source>
        <dbReference type="Proteomes" id="UP001177023"/>
    </source>
</evidence>
<proteinExistence type="predicted"/>
<feature type="transmembrane region" description="Helical" evidence="11">
    <location>
        <begin position="91"/>
        <end position="114"/>
    </location>
</feature>
<feature type="domain" description="G-protein coupled receptors family 1 profile" evidence="12">
    <location>
        <begin position="34"/>
        <end position="480"/>
    </location>
</feature>
<feature type="region of interest" description="Disordered" evidence="10">
    <location>
        <begin position="212"/>
        <end position="232"/>
    </location>
</feature>
<comment type="subcellular location">
    <subcellularLocation>
        <location evidence="1">Cell membrane</location>
        <topology evidence="1">Multi-pass membrane protein</topology>
    </subcellularLocation>
</comment>
<keyword evidence="3 11" id="KW-0812">Transmembrane</keyword>
<evidence type="ECO:0000256" key="3">
    <source>
        <dbReference type="ARBA" id="ARBA00022692"/>
    </source>
</evidence>
<feature type="compositionally biased region" description="Polar residues" evidence="10">
    <location>
        <begin position="554"/>
        <end position="575"/>
    </location>
</feature>
<dbReference type="PANTHER" id="PTHR24248">
    <property type="entry name" value="ADRENERGIC RECEPTOR-RELATED G-PROTEIN COUPLED RECEPTOR"/>
    <property type="match status" value="1"/>
</dbReference>
<evidence type="ECO:0000313" key="13">
    <source>
        <dbReference type="EMBL" id="CAJ0566706.1"/>
    </source>
</evidence>
<evidence type="ECO:0000256" key="1">
    <source>
        <dbReference type="ARBA" id="ARBA00004651"/>
    </source>
</evidence>
<keyword evidence="14" id="KW-1185">Reference proteome</keyword>
<feature type="region of interest" description="Disordered" evidence="10">
    <location>
        <begin position="284"/>
        <end position="332"/>
    </location>
</feature>
<accession>A0AA36CCY3</accession>
<evidence type="ECO:0000256" key="9">
    <source>
        <dbReference type="ARBA" id="ARBA00023224"/>
    </source>
</evidence>
<feature type="non-terminal residue" evidence="13">
    <location>
        <position position="1"/>
    </location>
</feature>
<dbReference type="EMBL" id="CATQJA010001300">
    <property type="protein sequence ID" value="CAJ0566706.1"/>
    <property type="molecule type" value="Genomic_DNA"/>
</dbReference>
<dbReference type="Proteomes" id="UP001177023">
    <property type="component" value="Unassembled WGS sequence"/>
</dbReference>
<feature type="region of interest" description="Disordered" evidence="10">
    <location>
        <begin position="522"/>
        <end position="575"/>
    </location>
</feature>
<dbReference type="PRINTS" id="PR00237">
    <property type="entry name" value="GPCRRHODOPSN"/>
</dbReference>
<dbReference type="GO" id="GO:0045202">
    <property type="term" value="C:synapse"/>
    <property type="evidence" value="ECO:0007669"/>
    <property type="project" value="GOC"/>
</dbReference>
<reference evidence="13" key="1">
    <citation type="submission" date="2023-06" db="EMBL/GenBank/DDBJ databases">
        <authorList>
            <person name="Delattre M."/>
        </authorList>
    </citation>
    <scope>NUCLEOTIDE SEQUENCE</scope>
    <source>
        <strain evidence="13">AF72</strain>
    </source>
</reference>
<comment type="caution">
    <text evidence="13">The sequence shown here is derived from an EMBL/GenBank/DDBJ whole genome shotgun (WGS) entry which is preliminary data.</text>
</comment>
<dbReference type="GO" id="GO:0004930">
    <property type="term" value="F:G protein-coupled receptor activity"/>
    <property type="evidence" value="ECO:0007669"/>
    <property type="project" value="UniProtKB-KW"/>
</dbReference>
<organism evidence="13 14">
    <name type="scientific">Mesorhabditis spiculigera</name>
    <dbReference type="NCBI Taxonomy" id="96644"/>
    <lineage>
        <taxon>Eukaryota</taxon>
        <taxon>Metazoa</taxon>
        <taxon>Ecdysozoa</taxon>
        <taxon>Nematoda</taxon>
        <taxon>Chromadorea</taxon>
        <taxon>Rhabditida</taxon>
        <taxon>Rhabditina</taxon>
        <taxon>Rhabditomorpha</taxon>
        <taxon>Rhabditoidea</taxon>
        <taxon>Rhabditidae</taxon>
        <taxon>Mesorhabditinae</taxon>
        <taxon>Mesorhabditis</taxon>
    </lineage>
</organism>
<name>A0AA36CCY3_9BILA</name>
<evidence type="ECO:0000256" key="4">
    <source>
        <dbReference type="ARBA" id="ARBA00022989"/>
    </source>
</evidence>
<feature type="transmembrane region" description="Helical" evidence="11">
    <location>
        <begin position="135"/>
        <end position="154"/>
    </location>
</feature>
<evidence type="ECO:0000256" key="8">
    <source>
        <dbReference type="ARBA" id="ARBA00023170"/>
    </source>
</evidence>
<protein>
    <recommendedName>
        <fullName evidence="12">G-protein coupled receptors family 1 profile domain-containing protein</fullName>
    </recommendedName>
</protein>
<feature type="transmembrane region" description="Helical" evidence="11">
    <location>
        <begin position="423"/>
        <end position="441"/>
    </location>
</feature>
<evidence type="ECO:0000256" key="2">
    <source>
        <dbReference type="ARBA" id="ARBA00022475"/>
    </source>
</evidence>
<evidence type="ECO:0000256" key="11">
    <source>
        <dbReference type="SAM" id="Phobius"/>
    </source>
</evidence>
<keyword evidence="2" id="KW-1003">Cell membrane</keyword>
<evidence type="ECO:0000256" key="6">
    <source>
        <dbReference type="ARBA" id="ARBA00023136"/>
    </source>
</evidence>
<gene>
    <name evidence="13" type="ORF">MSPICULIGERA_LOCUS5295</name>
</gene>
<feature type="transmembrane region" description="Helical" evidence="11">
    <location>
        <begin position="461"/>
        <end position="483"/>
    </location>
</feature>
<keyword evidence="4 11" id="KW-1133">Transmembrane helix</keyword>
<dbReference type="SUPFAM" id="SSF81321">
    <property type="entry name" value="Family A G protein-coupled receptor-like"/>
    <property type="match status" value="2"/>
</dbReference>
<feature type="transmembrane region" description="Helical" evidence="11">
    <location>
        <begin position="20"/>
        <end position="43"/>
    </location>
</feature>
<feature type="compositionally biased region" description="Polar residues" evidence="10">
    <location>
        <begin position="213"/>
        <end position="222"/>
    </location>
</feature>
<keyword evidence="7" id="KW-1015">Disulfide bond</keyword>
<feature type="compositionally biased region" description="Basic and acidic residues" evidence="10">
    <location>
        <begin position="299"/>
        <end position="320"/>
    </location>
</feature>
<keyword evidence="5" id="KW-0297">G-protein coupled receptor</keyword>
<dbReference type="GO" id="GO:0001591">
    <property type="term" value="F:dopamine neurotransmitter receptor activity, coupled via Gi/Go"/>
    <property type="evidence" value="ECO:0007669"/>
    <property type="project" value="TreeGrafter"/>
</dbReference>
<dbReference type="InterPro" id="IPR000276">
    <property type="entry name" value="GPCR_Rhodpsn"/>
</dbReference>
<dbReference type="PROSITE" id="PS50262">
    <property type="entry name" value="G_PROTEIN_RECEP_F1_2"/>
    <property type="match status" value="1"/>
</dbReference>
<dbReference type="Pfam" id="PF00001">
    <property type="entry name" value="7tm_1"/>
    <property type="match status" value="2"/>
</dbReference>